<dbReference type="PATRIC" id="fig|576611.7.peg.477"/>
<reference evidence="11 12" key="1">
    <citation type="submission" date="2014-03" db="EMBL/GenBank/DDBJ databases">
        <title>Genome of Polynucleobacter strain MWH-MoK4.</title>
        <authorList>
            <person name="Hahn M.W."/>
        </authorList>
    </citation>
    <scope>NUCLEOTIDE SEQUENCE [LARGE SCALE GENOMIC DNA]</scope>
    <source>
        <strain evidence="11 12">MWH-MoK4</strain>
    </source>
</reference>
<sequence length="747" mass="85746">MMQENQISDLVEKGIALHHEGKLEEAEAIYQLVLAIEANHFDALQLLGTLSVQTKQFTKALNFLTKALKINPDYAEAYSNYGLALKELQRFEEALLSYNKAIEIKPDYAEAYSNRGNALNQLQRLEEALVSYDKAIEIKPNLAEAHFNRSNVLKELQRLEEALVSYDKAIEIKPDYAEAYSNRGNALNQLQRLEEALVSYDKAIEIKPDYAEAFSHRGNTLNQLQRLEEALVSYDKAIEIKPNIAEIHFNRSLILKDLGRQSEAKDSYNQALSIDPDFALARWGRAISVLPIIQNHIEASKSSRVEFLQELSDMDIWFTQERLEDGHKAVGSAQPFYLAYQEVNNRELLLKYGALCHRLMRHWQRKESFFPEPNLFNKPIKLGIVSHHIHQHPVWDAITRGWVEHLDPNRFELIFFYTGYKIDKETEFAKSISKDFITCGDDLSSWVNAIIAAQIDVLLYPEIGIDPMSAKLANLRLAPVQVASWGHPNTTGFPTIDYYLSADLLEPDNGEEHYTEQLIKLPNLGSHHKPSNLTPIYTDLEKFCIKADQPLLLCPGTPFKYQPQHDHIFVDIAKRLGKCQFIFFIYSNKQLTYLLQERLTLQFLESGLDIQNYCVFIPWQPKSAFYGLMSRADIYLDTIGFSGFNTAFQAIECGLPIVTREGKFMRGRLASGILKKIGLQELITQDDDDFVNLTVKVITDQKYNRFISNKIMESRDSLYFDLKPIRMLEQFLEDSYLKSKNTLPISS</sequence>
<feature type="repeat" description="TPR" evidence="8">
    <location>
        <begin position="75"/>
        <end position="108"/>
    </location>
</feature>
<name>A0A0E3ZLA3_9BURK</name>
<proteinExistence type="inferred from homology"/>
<evidence type="ECO:0000256" key="4">
    <source>
        <dbReference type="ARBA" id="ARBA00022676"/>
    </source>
</evidence>
<dbReference type="SUPFAM" id="SSF53756">
    <property type="entry name" value="UDP-Glycosyltransferase/glycogen phosphorylase"/>
    <property type="match status" value="1"/>
</dbReference>
<comment type="similarity">
    <text evidence="2">Belongs to the glycosyltransferase 41 family. O-GlcNAc transferase subfamily.</text>
</comment>
<dbReference type="EC" id="2.4.1.255" evidence="3"/>
<dbReference type="OrthoDB" id="101857at2"/>
<feature type="repeat" description="TPR" evidence="8">
    <location>
        <begin position="109"/>
        <end position="142"/>
    </location>
</feature>
<dbReference type="Pfam" id="PF13414">
    <property type="entry name" value="TPR_11"/>
    <property type="match status" value="3"/>
</dbReference>
<evidence type="ECO:0000313" key="12">
    <source>
        <dbReference type="Proteomes" id="UP000061135"/>
    </source>
</evidence>
<keyword evidence="9" id="KW-0175">Coiled coil</keyword>
<keyword evidence="5 11" id="KW-0808">Transferase</keyword>
<dbReference type="PANTHER" id="PTHR44366">
    <property type="entry name" value="UDP-N-ACETYLGLUCOSAMINE--PEPTIDE N-ACETYLGLUCOSAMINYLTRANSFERASE 110 KDA SUBUNIT"/>
    <property type="match status" value="1"/>
</dbReference>
<comment type="pathway">
    <text evidence="1">Protein modification; protein glycosylation.</text>
</comment>
<evidence type="ECO:0000313" key="11">
    <source>
        <dbReference type="EMBL" id="AKD24806.1"/>
    </source>
</evidence>
<organism evidence="11 12">
    <name type="scientific">Polynucleobacter duraquae</name>
    <dbReference type="NCBI Taxonomy" id="1835254"/>
    <lineage>
        <taxon>Bacteria</taxon>
        <taxon>Pseudomonadati</taxon>
        <taxon>Pseudomonadota</taxon>
        <taxon>Betaproteobacteria</taxon>
        <taxon>Burkholderiales</taxon>
        <taxon>Burkholderiaceae</taxon>
        <taxon>Polynucleobacter</taxon>
    </lineage>
</organism>
<dbReference type="Pfam" id="PF13844">
    <property type="entry name" value="Glyco_transf_41"/>
    <property type="match status" value="1"/>
</dbReference>
<keyword evidence="7 8" id="KW-0802">TPR repeat</keyword>
<evidence type="ECO:0000256" key="1">
    <source>
        <dbReference type="ARBA" id="ARBA00004922"/>
    </source>
</evidence>
<feature type="repeat" description="TPR" evidence="8">
    <location>
        <begin position="211"/>
        <end position="244"/>
    </location>
</feature>
<dbReference type="AlphaFoldDB" id="A0A0E3ZLA3"/>
<evidence type="ECO:0000256" key="3">
    <source>
        <dbReference type="ARBA" id="ARBA00011970"/>
    </source>
</evidence>
<dbReference type="GO" id="GO:0097363">
    <property type="term" value="F:protein O-acetylglucosaminyltransferase activity"/>
    <property type="evidence" value="ECO:0007669"/>
    <property type="project" value="UniProtKB-EC"/>
</dbReference>
<dbReference type="PROSITE" id="PS50293">
    <property type="entry name" value="TPR_REGION"/>
    <property type="match status" value="5"/>
</dbReference>
<dbReference type="RefSeq" id="WP_046329707.1">
    <property type="nucleotide sequence ID" value="NZ_CP007501.1"/>
</dbReference>
<dbReference type="SMART" id="SM00028">
    <property type="entry name" value="TPR"/>
    <property type="match status" value="8"/>
</dbReference>
<dbReference type="GO" id="GO:0006493">
    <property type="term" value="P:protein O-linked glycosylation"/>
    <property type="evidence" value="ECO:0007669"/>
    <property type="project" value="InterPro"/>
</dbReference>
<dbReference type="Gene3D" id="3.40.50.11380">
    <property type="match status" value="1"/>
</dbReference>
<dbReference type="EMBL" id="CP007501">
    <property type="protein sequence ID" value="AKD24806.1"/>
    <property type="molecule type" value="Genomic_DNA"/>
</dbReference>
<gene>
    <name evidence="11" type="ORF">CL55_00004730</name>
</gene>
<evidence type="ECO:0000256" key="7">
    <source>
        <dbReference type="ARBA" id="ARBA00022803"/>
    </source>
</evidence>
<feature type="repeat" description="TPR" evidence="8">
    <location>
        <begin position="245"/>
        <end position="278"/>
    </location>
</feature>
<keyword evidence="6" id="KW-0677">Repeat</keyword>
<feature type="domain" description="O-GlcNAc transferase C-terminal" evidence="10">
    <location>
        <begin position="605"/>
        <end position="723"/>
    </location>
</feature>
<evidence type="ECO:0000259" key="10">
    <source>
        <dbReference type="Pfam" id="PF13844"/>
    </source>
</evidence>
<evidence type="ECO:0000256" key="6">
    <source>
        <dbReference type="ARBA" id="ARBA00022737"/>
    </source>
</evidence>
<dbReference type="InterPro" id="IPR037919">
    <property type="entry name" value="OGT"/>
</dbReference>
<evidence type="ECO:0000256" key="8">
    <source>
        <dbReference type="PROSITE-ProRule" id="PRU00339"/>
    </source>
</evidence>
<dbReference type="Proteomes" id="UP000061135">
    <property type="component" value="Chromosome"/>
</dbReference>
<accession>A0A0E3ZLA3</accession>
<dbReference type="STRING" id="1835254.CL55_00004730"/>
<keyword evidence="4" id="KW-0328">Glycosyltransferase</keyword>
<evidence type="ECO:0000256" key="9">
    <source>
        <dbReference type="SAM" id="Coils"/>
    </source>
</evidence>
<protein>
    <recommendedName>
        <fullName evidence="3">protein O-GlcNAc transferase</fullName>
        <ecNumber evidence="3">2.4.1.255</ecNumber>
    </recommendedName>
</protein>
<dbReference type="Pfam" id="PF14559">
    <property type="entry name" value="TPR_19"/>
    <property type="match status" value="1"/>
</dbReference>
<dbReference type="HOGENOM" id="CLU_001721_3_1_4"/>
<evidence type="ECO:0000256" key="5">
    <source>
        <dbReference type="ARBA" id="ARBA00022679"/>
    </source>
</evidence>
<feature type="repeat" description="TPR" evidence="8">
    <location>
        <begin position="41"/>
        <end position="74"/>
    </location>
</feature>
<feature type="repeat" description="TPR" evidence="8">
    <location>
        <begin position="143"/>
        <end position="176"/>
    </location>
</feature>
<dbReference type="Gene3D" id="1.25.40.10">
    <property type="entry name" value="Tetratricopeptide repeat domain"/>
    <property type="match status" value="4"/>
</dbReference>
<dbReference type="InterPro" id="IPR019734">
    <property type="entry name" value="TPR_rpt"/>
</dbReference>
<dbReference type="InterPro" id="IPR011990">
    <property type="entry name" value="TPR-like_helical_dom_sf"/>
</dbReference>
<evidence type="ECO:0000256" key="2">
    <source>
        <dbReference type="ARBA" id="ARBA00005386"/>
    </source>
</evidence>
<dbReference type="SUPFAM" id="SSF48452">
    <property type="entry name" value="TPR-like"/>
    <property type="match status" value="1"/>
</dbReference>
<dbReference type="InterPro" id="IPR029489">
    <property type="entry name" value="OGT/SEC/SPY_C"/>
</dbReference>
<feature type="coiled-coil region" evidence="9">
    <location>
        <begin position="108"/>
        <end position="203"/>
    </location>
</feature>
<feature type="repeat" description="TPR" evidence="8">
    <location>
        <begin position="177"/>
        <end position="210"/>
    </location>
</feature>
<dbReference type="Gene3D" id="3.40.50.2000">
    <property type="entry name" value="Glycogen Phosphorylase B"/>
    <property type="match status" value="1"/>
</dbReference>
<dbReference type="PANTHER" id="PTHR44366:SF1">
    <property type="entry name" value="UDP-N-ACETYLGLUCOSAMINE--PEPTIDE N-ACETYLGLUCOSAMINYLTRANSFERASE 110 KDA SUBUNIT"/>
    <property type="match status" value="1"/>
</dbReference>
<dbReference type="PROSITE" id="PS50005">
    <property type="entry name" value="TPR"/>
    <property type="match status" value="7"/>
</dbReference>
<dbReference type="KEGG" id="pdq:CL55_00004730"/>
<keyword evidence="12" id="KW-1185">Reference proteome</keyword>